<sequence>MPDQSPSSRRFRADSCFVTGGALLALLVVGGLFWAKYNMSTVKEWRGGNAWNLTYEAAAVSGDPRAAAVRYRHNPDSFRKDFRDERLGAIRLPWHTEANVNTGAVARMEVAPAGEGQVSCRILLDGVRVVAEGRSPAPGEPAVCEVTTSSTPEKWPTKPS</sequence>
<evidence type="ECO:0000313" key="3">
    <source>
        <dbReference type="EMBL" id="MDF3289638.1"/>
    </source>
</evidence>
<feature type="region of interest" description="Disordered" evidence="1">
    <location>
        <begin position="134"/>
        <end position="160"/>
    </location>
</feature>
<dbReference type="RefSeq" id="WP_276093165.1">
    <property type="nucleotide sequence ID" value="NZ_JARJBC010000005.1"/>
</dbReference>
<accession>A0ABT5ZIH9</accession>
<evidence type="ECO:0000256" key="2">
    <source>
        <dbReference type="SAM" id="Phobius"/>
    </source>
</evidence>
<gene>
    <name evidence="3" type="ORF">P3G67_10385</name>
</gene>
<keyword evidence="2" id="KW-0472">Membrane</keyword>
<dbReference type="InterPro" id="IPR038468">
    <property type="entry name" value="MmpS_C"/>
</dbReference>
<dbReference type="EMBL" id="JARJBC010000005">
    <property type="protein sequence ID" value="MDF3289638.1"/>
    <property type="molecule type" value="Genomic_DNA"/>
</dbReference>
<keyword evidence="4" id="KW-1185">Reference proteome</keyword>
<name>A0ABT5ZIH9_9ACTN</name>
<organism evidence="3 4">
    <name type="scientific">Streptomyces silvisoli</name>
    <dbReference type="NCBI Taxonomy" id="3034235"/>
    <lineage>
        <taxon>Bacteria</taxon>
        <taxon>Bacillati</taxon>
        <taxon>Actinomycetota</taxon>
        <taxon>Actinomycetes</taxon>
        <taxon>Kitasatosporales</taxon>
        <taxon>Streptomycetaceae</taxon>
        <taxon>Streptomyces</taxon>
    </lineage>
</organism>
<evidence type="ECO:0008006" key="5">
    <source>
        <dbReference type="Google" id="ProtNLM"/>
    </source>
</evidence>
<keyword evidence="2" id="KW-0812">Transmembrane</keyword>
<evidence type="ECO:0000256" key="1">
    <source>
        <dbReference type="SAM" id="MobiDB-lite"/>
    </source>
</evidence>
<evidence type="ECO:0000313" key="4">
    <source>
        <dbReference type="Proteomes" id="UP001216579"/>
    </source>
</evidence>
<protein>
    <recommendedName>
        <fullName evidence="5">MmpS family membrane protein</fullName>
    </recommendedName>
</protein>
<comment type="caution">
    <text evidence="3">The sequence shown here is derived from an EMBL/GenBank/DDBJ whole genome shotgun (WGS) entry which is preliminary data.</text>
</comment>
<feature type="transmembrane region" description="Helical" evidence="2">
    <location>
        <begin position="17"/>
        <end position="35"/>
    </location>
</feature>
<keyword evidence="2" id="KW-1133">Transmembrane helix</keyword>
<reference evidence="3 4" key="1">
    <citation type="submission" date="2023-03" db="EMBL/GenBank/DDBJ databases">
        <title>Draft genome sequence of Streptomyces sp. RB6PN23 isolated from peat swamp forest in Thailand.</title>
        <authorList>
            <person name="Klaysubun C."/>
            <person name="Duangmal K."/>
        </authorList>
    </citation>
    <scope>NUCLEOTIDE SEQUENCE [LARGE SCALE GENOMIC DNA]</scope>
    <source>
        <strain evidence="3 4">RB6PN23</strain>
    </source>
</reference>
<dbReference type="Gene3D" id="2.60.40.2880">
    <property type="entry name" value="MmpS1-5, C-terminal soluble domain"/>
    <property type="match status" value="1"/>
</dbReference>
<dbReference type="Proteomes" id="UP001216579">
    <property type="component" value="Unassembled WGS sequence"/>
</dbReference>
<proteinExistence type="predicted"/>